<sequence>MKTFIRTKIWIENDQQELLFGKGKTELLEYIEEEGSIARAAERLSMNYKKAWTHIKILQKQFADELVIPKKGGGGKGGTTLTPLARELVQQYRLLQRDIEAYADRRFSELFDQDLHPPT</sequence>
<evidence type="ECO:0000259" key="1">
    <source>
        <dbReference type="Pfam" id="PF00126"/>
    </source>
</evidence>
<organism evidence="2 3">
    <name type="scientific">Desulfofustis limnaeus</name>
    <dbReference type="NCBI Taxonomy" id="2740163"/>
    <lineage>
        <taxon>Bacteria</taxon>
        <taxon>Pseudomonadati</taxon>
        <taxon>Thermodesulfobacteriota</taxon>
        <taxon>Desulfobulbia</taxon>
        <taxon>Desulfobulbales</taxon>
        <taxon>Desulfocapsaceae</taxon>
        <taxon>Desulfofustis</taxon>
    </lineage>
</organism>
<dbReference type="InterPro" id="IPR036388">
    <property type="entry name" value="WH-like_DNA-bd_sf"/>
</dbReference>
<keyword evidence="3" id="KW-1185">Reference proteome</keyword>
<accession>A0ABM7W7H1</accession>
<dbReference type="RefSeq" id="WP_284153986.1">
    <property type="nucleotide sequence ID" value="NZ_AP025516.1"/>
</dbReference>
<dbReference type="InterPro" id="IPR036390">
    <property type="entry name" value="WH_DNA-bd_sf"/>
</dbReference>
<dbReference type="EMBL" id="AP025516">
    <property type="protein sequence ID" value="BDD86921.1"/>
    <property type="molecule type" value="Genomic_DNA"/>
</dbReference>
<evidence type="ECO:0000313" key="2">
    <source>
        <dbReference type="EMBL" id="BDD86921.1"/>
    </source>
</evidence>
<gene>
    <name evidence="2" type="ORF">DPPLL_12860</name>
</gene>
<name>A0ABM7W7H1_9BACT</name>
<protein>
    <recommendedName>
        <fullName evidence="1">HTH lysR-type domain-containing protein</fullName>
    </recommendedName>
</protein>
<dbReference type="PANTHER" id="PTHR30432">
    <property type="entry name" value="TRANSCRIPTIONAL REGULATOR MODE"/>
    <property type="match status" value="1"/>
</dbReference>
<dbReference type="InterPro" id="IPR051815">
    <property type="entry name" value="Molybdate_resp_trans_reg"/>
</dbReference>
<proteinExistence type="predicted"/>
<dbReference type="SUPFAM" id="SSF46785">
    <property type="entry name" value="Winged helix' DNA-binding domain"/>
    <property type="match status" value="1"/>
</dbReference>
<feature type="domain" description="HTH lysR-type" evidence="1">
    <location>
        <begin position="27"/>
        <end position="85"/>
    </location>
</feature>
<dbReference type="InterPro" id="IPR000847">
    <property type="entry name" value="LysR_HTH_N"/>
</dbReference>
<dbReference type="Proteomes" id="UP000830055">
    <property type="component" value="Chromosome"/>
</dbReference>
<evidence type="ECO:0000313" key="3">
    <source>
        <dbReference type="Proteomes" id="UP000830055"/>
    </source>
</evidence>
<dbReference type="Gene3D" id="1.10.10.10">
    <property type="entry name" value="Winged helix-like DNA-binding domain superfamily/Winged helix DNA-binding domain"/>
    <property type="match status" value="1"/>
</dbReference>
<reference evidence="2 3" key="1">
    <citation type="submission" date="2022-01" db="EMBL/GenBank/DDBJ databases">
        <title>Desulfofustis limnae sp. nov., a novel mesophilic sulfate-reducing bacterium isolated from marsh soil.</title>
        <authorList>
            <person name="Watanabe M."/>
            <person name="Takahashi A."/>
            <person name="Kojima H."/>
            <person name="Fukui M."/>
        </authorList>
    </citation>
    <scope>NUCLEOTIDE SEQUENCE [LARGE SCALE GENOMIC DNA]</scope>
    <source>
        <strain evidence="2 3">PPLL</strain>
    </source>
</reference>
<dbReference type="PANTHER" id="PTHR30432:SF1">
    <property type="entry name" value="DNA-BINDING TRANSCRIPTIONAL DUAL REGULATOR MODE"/>
    <property type="match status" value="1"/>
</dbReference>
<dbReference type="Pfam" id="PF00126">
    <property type="entry name" value="HTH_1"/>
    <property type="match status" value="1"/>
</dbReference>